<dbReference type="Proteomes" id="UP000199361">
    <property type="component" value="Unassembled WGS sequence"/>
</dbReference>
<dbReference type="InterPro" id="IPR011990">
    <property type="entry name" value="TPR-like_helical_dom_sf"/>
</dbReference>
<proteinExistence type="predicted"/>
<name>A0A1I0LJS0_9ACTN</name>
<sequence length="1263" mass="137766">MRDRLLAALRERLHELSTTGGPMLDPERDRLAEALWRTVEPGVVDLEVSMAVGWHQWHRHHASQDENDLRDAVHILGRCLFFVDAAEFPEDLLPDIADIAAGIGNGLLAQAASSGDLTLVEVVVDGWRRVLTATPPEHPQWPLRAVQLGTSLHFQYELTAATEPLEESITHFRAAVASLPGNDAIRSPLLSNFAIALRERAERSPSVANIGEALTVAREAAARPHADRHALPTVLSNLGMVLQLRVNHQSDLSVLPEAVAVSRAALREADADHPALYNLLTHLGTALVLSHKHGGPPEVLDEAVSVSRQALRLTRPDHPAHSTLAHNLIDALLARGDLEEVFSVATDTLSRTAPGRPLYDQTAARFVLALSRLRPGDAAARAGLQLLPVVKDERSRETIMVVVSDGLIEKAARTRAPGDIEAAESVLRQFAAGGSSHAKLVYQLALCLWLRFRADGSPEVLDEAIDLTRRAVDAAPDEDIQAVMRSQLGIMLVSRFDTRGTLADLDEAVQAHRDAVAGMSPDHPHYFERQWSLGQALQARFERLGSKSDLNASIDVARHTLSGTIQDAGVRASVLSSLGQMLRQRHSEEKTQADLDEAIAVSRQAVLAGASGQEQKATFLSNLGLALAERAQLAGSSADADEAVDALRQSVRLTAVDGLYYAAHLFNLAFVLHVRWRVSGTLADLSEAIATGRLGVEHSSPDQPLRGVWLGDLGVHLLDRHLATESPDDLDAAVRAFTEAARTEAASVSHRLRAAVNGGGALLDKDPGRAFELLALAVELLPKLPSRRLSRGEQQEALVSSAGLASTVAALALDQGHDAFRALQLLEQGRAVLHSQLIDTRTDLTDLRERHPEIAAQFESLRLLLDGATGEDRHRRAAEFEACLDRVHRLKGFERFLLLPDLDQLTGEAADGPVVVFNTHRTRCDALIVRPSGLTELRLHGLDQQTLVAKVGEFHSAARMSGFETLDQRRQAREQLNGVLEWLWDTCMEPVLRELGFNDTPQDDQPWPRAWWAPGGLLNLLPIHAAGHHAERKGRTVMDRVVSSYTPTIRALRYARQRRRTPDTLASLVVGMPITPQAPPLPFSEEEAQSVGSLLEGSLVSEDGSATTAWALRHLGRFPLVHLACHGVSDPADPAESRLLLSDHVNDPLTVARLIDQRLGDGQLAYLSACLTAFSLTPLMDESIHLAAAFQLAGFPHVVGTLWPIGDRISVEVARSFYSALMLEDGRLDLGRAAYALHRVTRELRDRFPNNCKLWGPYLHMGA</sequence>
<dbReference type="Pfam" id="PF12770">
    <property type="entry name" value="CHAT"/>
    <property type="match status" value="1"/>
</dbReference>
<dbReference type="EMBL" id="FOHX01000018">
    <property type="protein sequence ID" value="SEU40522.1"/>
    <property type="molecule type" value="Genomic_DNA"/>
</dbReference>
<feature type="domain" description="CHAT" evidence="1">
    <location>
        <begin position="979"/>
        <end position="1262"/>
    </location>
</feature>
<reference evidence="2 3" key="1">
    <citation type="submission" date="2016-10" db="EMBL/GenBank/DDBJ databases">
        <authorList>
            <person name="de Groot N.N."/>
        </authorList>
    </citation>
    <scope>NUCLEOTIDE SEQUENCE [LARGE SCALE GENOMIC DNA]</scope>
    <source>
        <strain evidence="2 3">CGMCC 4.5598</strain>
    </source>
</reference>
<dbReference type="SUPFAM" id="SSF48452">
    <property type="entry name" value="TPR-like"/>
    <property type="match status" value="2"/>
</dbReference>
<evidence type="ECO:0000313" key="3">
    <source>
        <dbReference type="Proteomes" id="UP000199361"/>
    </source>
</evidence>
<dbReference type="PANTHER" id="PTHR19959">
    <property type="entry name" value="KINESIN LIGHT CHAIN"/>
    <property type="match status" value="1"/>
</dbReference>
<gene>
    <name evidence="2" type="ORF">SAMN05421811_11857</name>
</gene>
<organism evidence="2 3">
    <name type="scientific">Nonomuraea wenchangensis</name>
    <dbReference type="NCBI Taxonomy" id="568860"/>
    <lineage>
        <taxon>Bacteria</taxon>
        <taxon>Bacillati</taxon>
        <taxon>Actinomycetota</taxon>
        <taxon>Actinomycetes</taxon>
        <taxon>Streptosporangiales</taxon>
        <taxon>Streptosporangiaceae</taxon>
        <taxon>Nonomuraea</taxon>
    </lineage>
</organism>
<dbReference type="AlphaFoldDB" id="A0A1I0LJS0"/>
<dbReference type="InterPro" id="IPR024983">
    <property type="entry name" value="CHAT_dom"/>
</dbReference>
<keyword evidence="3" id="KW-1185">Reference proteome</keyword>
<protein>
    <submittedName>
        <fullName evidence="2">CHAT domain-containing protein</fullName>
    </submittedName>
</protein>
<dbReference type="STRING" id="568860.SAMN05421811_11857"/>
<dbReference type="Gene3D" id="1.25.40.10">
    <property type="entry name" value="Tetratricopeptide repeat domain"/>
    <property type="match status" value="3"/>
</dbReference>
<evidence type="ECO:0000313" key="2">
    <source>
        <dbReference type="EMBL" id="SEU40522.1"/>
    </source>
</evidence>
<accession>A0A1I0LJS0</accession>
<evidence type="ECO:0000259" key="1">
    <source>
        <dbReference type="Pfam" id="PF12770"/>
    </source>
</evidence>
<dbReference type="PANTHER" id="PTHR19959:SF119">
    <property type="entry name" value="FUNGAL LIPASE-LIKE DOMAIN-CONTAINING PROTEIN"/>
    <property type="match status" value="1"/>
</dbReference>